<evidence type="ECO:0000256" key="4">
    <source>
        <dbReference type="ARBA" id="ARBA00022475"/>
    </source>
</evidence>
<protein>
    <submittedName>
        <fullName evidence="9">AzlC family ABC transporter permease</fullName>
    </submittedName>
</protein>
<organism evidence="9 10">
    <name type="scientific">Anaerococcus murdochii</name>
    <dbReference type="NCBI Taxonomy" id="411577"/>
    <lineage>
        <taxon>Bacteria</taxon>
        <taxon>Bacillati</taxon>
        <taxon>Bacillota</taxon>
        <taxon>Tissierellia</taxon>
        <taxon>Tissierellales</taxon>
        <taxon>Peptoniphilaceae</taxon>
        <taxon>Anaerococcus</taxon>
    </lineage>
</organism>
<evidence type="ECO:0000256" key="6">
    <source>
        <dbReference type="ARBA" id="ARBA00022989"/>
    </source>
</evidence>
<evidence type="ECO:0000313" key="9">
    <source>
        <dbReference type="EMBL" id="MBZ2385983.1"/>
    </source>
</evidence>
<dbReference type="RefSeq" id="WP_223417805.1">
    <property type="nucleotide sequence ID" value="NZ_JAIPME010000002.1"/>
</dbReference>
<evidence type="ECO:0000256" key="1">
    <source>
        <dbReference type="ARBA" id="ARBA00004651"/>
    </source>
</evidence>
<keyword evidence="7 8" id="KW-0472">Membrane</keyword>
<keyword evidence="3" id="KW-0813">Transport</keyword>
<feature type="transmembrane region" description="Helical" evidence="8">
    <location>
        <begin position="64"/>
        <end position="85"/>
    </location>
</feature>
<name>A0ABS7SWR8_9FIRM</name>
<feature type="transmembrane region" description="Helical" evidence="8">
    <location>
        <begin position="126"/>
        <end position="151"/>
    </location>
</feature>
<dbReference type="PANTHER" id="PTHR34979">
    <property type="entry name" value="INNER MEMBRANE PROTEIN YGAZ"/>
    <property type="match status" value="1"/>
</dbReference>
<evidence type="ECO:0000256" key="5">
    <source>
        <dbReference type="ARBA" id="ARBA00022692"/>
    </source>
</evidence>
<dbReference type="PANTHER" id="PTHR34979:SF1">
    <property type="entry name" value="INNER MEMBRANE PROTEIN YGAZ"/>
    <property type="match status" value="1"/>
</dbReference>
<evidence type="ECO:0000256" key="3">
    <source>
        <dbReference type="ARBA" id="ARBA00022448"/>
    </source>
</evidence>
<dbReference type="Proteomes" id="UP000734271">
    <property type="component" value="Unassembled WGS sequence"/>
</dbReference>
<gene>
    <name evidence="9" type="ORF">K8P03_01515</name>
</gene>
<proteinExistence type="inferred from homology"/>
<comment type="caution">
    <text evidence="9">The sequence shown here is derived from an EMBL/GenBank/DDBJ whole genome shotgun (WGS) entry which is preliminary data.</text>
</comment>
<feature type="transmembrane region" description="Helical" evidence="8">
    <location>
        <begin position="158"/>
        <end position="176"/>
    </location>
</feature>
<evidence type="ECO:0000256" key="2">
    <source>
        <dbReference type="ARBA" id="ARBA00010735"/>
    </source>
</evidence>
<keyword evidence="10" id="KW-1185">Reference proteome</keyword>
<comment type="subcellular location">
    <subcellularLocation>
        <location evidence="1">Cell membrane</location>
        <topology evidence="1">Multi-pass membrane protein</topology>
    </subcellularLocation>
</comment>
<keyword evidence="6 8" id="KW-1133">Transmembrane helix</keyword>
<accession>A0ABS7SWR8</accession>
<evidence type="ECO:0000313" key="10">
    <source>
        <dbReference type="Proteomes" id="UP000734271"/>
    </source>
</evidence>
<feature type="transmembrane region" description="Helical" evidence="8">
    <location>
        <begin position="12"/>
        <end position="32"/>
    </location>
</feature>
<reference evidence="9 10" key="1">
    <citation type="submission" date="2021-08" db="EMBL/GenBank/DDBJ databases">
        <title>FDA dAtabase for Regulatory Grade micrObial Sequences (FDA-ARGOS): Supporting development and validation of Infectious Disease Dx tests.</title>
        <authorList>
            <person name="Sproer C."/>
            <person name="Gronow S."/>
            <person name="Severitt S."/>
            <person name="Schroder I."/>
            <person name="Tallon L."/>
            <person name="Sadzewicz L."/>
            <person name="Zhao X."/>
            <person name="Boylan J."/>
            <person name="Ott S."/>
            <person name="Bowen H."/>
            <person name="Vavikolanu K."/>
            <person name="Hazen T."/>
            <person name="Aluvathingal J."/>
            <person name="Nadendla S."/>
            <person name="Lowell S."/>
            <person name="Myers T."/>
            <person name="Yan Y."/>
            <person name="Sichtig H."/>
        </authorList>
    </citation>
    <scope>NUCLEOTIDE SEQUENCE [LARGE SCALE GENOMIC DNA]</scope>
    <source>
        <strain evidence="9 10">FDAARGOS_1460</strain>
    </source>
</reference>
<feature type="transmembrane region" description="Helical" evidence="8">
    <location>
        <begin position="188"/>
        <end position="218"/>
    </location>
</feature>
<feature type="transmembrane region" description="Helical" evidence="8">
    <location>
        <begin position="38"/>
        <end position="57"/>
    </location>
</feature>
<keyword evidence="5 8" id="KW-0812">Transmembrane</keyword>
<dbReference type="Pfam" id="PF03591">
    <property type="entry name" value="AzlC"/>
    <property type="match status" value="1"/>
</dbReference>
<sequence length="227" mass="25317">MKKAFKKAFPYTIPVIIGYMFLGITYGIMVSQAGFNPLFAPIMSLIMYAGSMQFVILPLLKSDVSIIAIIILTLSVNIRMMFYGVSLLKEYKNSRSKFLFILTLSDETFALDTSIKPPSDVNKADFFLAIGIINYLVWALASYIGALLGGLISFNTMGMDFVLTALFLVLLVEQYFSTPNHKPLKLGLALSIIALLIFKPNNFMIPALLLIALSLYGLRNRIEEKND</sequence>
<keyword evidence="4" id="KW-1003">Cell membrane</keyword>
<evidence type="ECO:0000256" key="7">
    <source>
        <dbReference type="ARBA" id="ARBA00023136"/>
    </source>
</evidence>
<dbReference type="EMBL" id="JAIPME010000002">
    <property type="protein sequence ID" value="MBZ2385983.1"/>
    <property type="molecule type" value="Genomic_DNA"/>
</dbReference>
<comment type="similarity">
    <text evidence="2">Belongs to the AzlC family.</text>
</comment>
<dbReference type="InterPro" id="IPR011606">
    <property type="entry name" value="Brnchd-chn_aa_trnsp_permease"/>
</dbReference>
<evidence type="ECO:0000256" key="8">
    <source>
        <dbReference type="SAM" id="Phobius"/>
    </source>
</evidence>